<feature type="compositionally biased region" description="Basic and acidic residues" evidence="1">
    <location>
        <begin position="35"/>
        <end position="59"/>
    </location>
</feature>
<dbReference type="OrthoDB" id="123041at2"/>
<dbReference type="Proteomes" id="UP000321820">
    <property type="component" value="Chromosome"/>
</dbReference>
<reference evidence="2 3" key="1">
    <citation type="submission" date="2019-08" db="EMBL/GenBank/DDBJ databases">
        <title>Complete genome sequence of Terriglobus albidus strain ORNL.</title>
        <authorList>
            <person name="Podar M."/>
        </authorList>
    </citation>
    <scope>NUCLEOTIDE SEQUENCE [LARGE SCALE GENOMIC DNA]</scope>
    <source>
        <strain evidence="2 3">ORNL</strain>
    </source>
</reference>
<evidence type="ECO:0000313" key="2">
    <source>
        <dbReference type="EMBL" id="QEE27182.1"/>
    </source>
</evidence>
<dbReference type="KEGG" id="talb:FTW19_03635"/>
<dbReference type="EMBL" id="CP042806">
    <property type="protein sequence ID" value="QEE27182.1"/>
    <property type="molecule type" value="Genomic_DNA"/>
</dbReference>
<gene>
    <name evidence="2" type="ORF">FTW19_03635</name>
</gene>
<evidence type="ECO:0000256" key="1">
    <source>
        <dbReference type="SAM" id="MobiDB-lite"/>
    </source>
</evidence>
<dbReference type="RefSeq" id="WP_147646375.1">
    <property type="nucleotide sequence ID" value="NZ_CP042806.1"/>
</dbReference>
<protein>
    <submittedName>
        <fullName evidence="2">Uncharacterized protein</fullName>
    </submittedName>
</protein>
<organism evidence="2 3">
    <name type="scientific">Terriglobus albidus</name>
    <dbReference type="NCBI Taxonomy" id="1592106"/>
    <lineage>
        <taxon>Bacteria</taxon>
        <taxon>Pseudomonadati</taxon>
        <taxon>Acidobacteriota</taxon>
        <taxon>Terriglobia</taxon>
        <taxon>Terriglobales</taxon>
        <taxon>Acidobacteriaceae</taxon>
        <taxon>Terriglobus</taxon>
    </lineage>
</organism>
<evidence type="ECO:0000313" key="3">
    <source>
        <dbReference type="Proteomes" id="UP000321820"/>
    </source>
</evidence>
<proteinExistence type="predicted"/>
<sequence>MAKVKKQVFSATKAVKANARERVGTPPPSQALPDTKSKAEGRKTKHKETLADLLSEKEE</sequence>
<keyword evidence="3" id="KW-1185">Reference proteome</keyword>
<feature type="region of interest" description="Disordered" evidence="1">
    <location>
        <begin position="1"/>
        <end position="59"/>
    </location>
</feature>
<dbReference type="AlphaFoldDB" id="A0A5B9E4K5"/>
<name>A0A5B9E4K5_9BACT</name>
<accession>A0A5B9E4K5</accession>